<evidence type="ECO:0000256" key="2">
    <source>
        <dbReference type="SAM" id="SignalP"/>
    </source>
</evidence>
<feature type="chain" id="PRO_5047032873" evidence="2">
    <location>
        <begin position="23"/>
        <end position="275"/>
    </location>
</feature>
<protein>
    <submittedName>
        <fullName evidence="3">Uncharacterized protein</fullName>
    </submittedName>
</protein>
<dbReference type="Gene3D" id="3.90.226.10">
    <property type="entry name" value="2-enoyl-CoA Hydratase, Chain A, domain 1"/>
    <property type="match status" value="1"/>
</dbReference>
<name>A0ABX0VA00_9HYPH</name>
<comment type="caution">
    <text evidence="3">The sequence shown here is derived from an EMBL/GenBank/DDBJ whole genome shotgun (WGS) entry which is preliminary data.</text>
</comment>
<organism evidence="3 4">
    <name type="scientific">Microvirga terricola</name>
    <dbReference type="NCBI Taxonomy" id="2719797"/>
    <lineage>
        <taxon>Bacteria</taxon>
        <taxon>Pseudomonadati</taxon>
        <taxon>Pseudomonadota</taxon>
        <taxon>Alphaproteobacteria</taxon>
        <taxon>Hyphomicrobiales</taxon>
        <taxon>Methylobacteriaceae</taxon>
        <taxon>Microvirga</taxon>
    </lineage>
</organism>
<dbReference type="RefSeq" id="WP_167672398.1">
    <property type="nucleotide sequence ID" value="NZ_JAATJS010000002.1"/>
</dbReference>
<keyword evidence="2" id="KW-0732">Signal</keyword>
<reference evidence="3 4" key="1">
    <citation type="submission" date="2020-03" db="EMBL/GenBank/DDBJ databases">
        <title>The genome sequence of Microvirga sp. c23x22.</title>
        <authorList>
            <person name="Zhang X."/>
        </authorList>
    </citation>
    <scope>NUCLEOTIDE SEQUENCE [LARGE SCALE GENOMIC DNA]</scope>
    <source>
        <strain evidence="4">c23x22</strain>
    </source>
</reference>
<dbReference type="InterPro" id="IPR029045">
    <property type="entry name" value="ClpP/crotonase-like_dom_sf"/>
</dbReference>
<feature type="compositionally biased region" description="Basic and acidic residues" evidence="1">
    <location>
        <begin position="167"/>
        <end position="177"/>
    </location>
</feature>
<gene>
    <name evidence="3" type="ORF">HB375_07840</name>
</gene>
<evidence type="ECO:0000313" key="3">
    <source>
        <dbReference type="EMBL" id="NIX76528.1"/>
    </source>
</evidence>
<evidence type="ECO:0000256" key="1">
    <source>
        <dbReference type="SAM" id="MobiDB-lite"/>
    </source>
</evidence>
<proteinExistence type="predicted"/>
<dbReference type="SUPFAM" id="SSF52096">
    <property type="entry name" value="ClpP/crotonase"/>
    <property type="match status" value="1"/>
</dbReference>
<dbReference type="Proteomes" id="UP000707352">
    <property type="component" value="Unassembled WGS sequence"/>
</dbReference>
<feature type="region of interest" description="Disordered" evidence="1">
    <location>
        <begin position="250"/>
        <end position="275"/>
    </location>
</feature>
<evidence type="ECO:0000313" key="4">
    <source>
        <dbReference type="Proteomes" id="UP000707352"/>
    </source>
</evidence>
<keyword evidence="4" id="KW-1185">Reference proteome</keyword>
<feature type="signal peptide" evidence="2">
    <location>
        <begin position="1"/>
        <end position="22"/>
    </location>
</feature>
<dbReference type="EMBL" id="JAATJS010000002">
    <property type="protein sequence ID" value="NIX76528.1"/>
    <property type="molecule type" value="Genomic_DNA"/>
</dbReference>
<sequence>MPFLLFAFVVAFLVLASGNAQAQDDKGKDDRRRELTFTALDTSSICDDCSIVQVSGTFSKNTTKAYYDFVWRGRFKKKVYFIFDSPGGSMTAAGKLGETLRILKAKTIVGRAVIRNGEVEIDPGTCASACVVAYVGGTTRSMPKDSRLGVHSWMPDFLLKQENGQENSKEKKSESKPMDQNSVEGLHRFTAAYLRHLDTMGVDLRLAVLALATPYRSIAWVSPRNQSLWSVVTIDSALSTPSDRQRPVLFLEKTTPPVAAEKPGTPRRNPERASL</sequence>
<accession>A0ABX0VA00</accession>
<feature type="region of interest" description="Disordered" evidence="1">
    <location>
        <begin position="163"/>
        <end position="182"/>
    </location>
</feature>